<organism evidence="3 4">
    <name type="scientific">Thiohalophilus thiocyanatoxydans</name>
    <dbReference type="NCBI Taxonomy" id="381308"/>
    <lineage>
        <taxon>Bacteria</taxon>
        <taxon>Pseudomonadati</taxon>
        <taxon>Pseudomonadota</taxon>
        <taxon>Gammaproteobacteria</taxon>
        <taxon>Thiohalomonadales</taxon>
        <taxon>Thiohalophilaceae</taxon>
        <taxon>Thiohalophilus</taxon>
    </lineage>
</organism>
<keyword evidence="1" id="KW-1133">Transmembrane helix</keyword>
<dbReference type="Pfam" id="PF01551">
    <property type="entry name" value="Peptidase_M23"/>
    <property type="match status" value="1"/>
</dbReference>
<evidence type="ECO:0000313" key="4">
    <source>
        <dbReference type="Proteomes" id="UP000294914"/>
    </source>
</evidence>
<dbReference type="CDD" id="cd12797">
    <property type="entry name" value="M23_peptidase"/>
    <property type="match status" value="1"/>
</dbReference>
<keyword evidence="1" id="KW-0472">Membrane</keyword>
<protein>
    <submittedName>
        <fullName evidence="3">Peptidase M23-like protein</fullName>
    </submittedName>
</protein>
<dbReference type="RefSeq" id="WP_134083852.1">
    <property type="nucleotide sequence ID" value="NZ_SOQX01000004.1"/>
</dbReference>
<feature type="domain" description="M23ase beta-sheet core" evidence="2">
    <location>
        <begin position="209"/>
        <end position="303"/>
    </location>
</feature>
<keyword evidence="4" id="KW-1185">Reference proteome</keyword>
<reference evidence="3 4" key="1">
    <citation type="submission" date="2019-03" db="EMBL/GenBank/DDBJ databases">
        <title>Genomic Encyclopedia of Type Strains, Phase IV (KMG-IV): sequencing the most valuable type-strain genomes for metagenomic binning, comparative biology and taxonomic classification.</title>
        <authorList>
            <person name="Goeker M."/>
        </authorList>
    </citation>
    <scope>NUCLEOTIDE SEQUENCE [LARGE SCALE GENOMIC DNA]</scope>
    <source>
        <strain evidence="3 4">DSM 16326</strain>
    </source>
</reference>
<feature type="transmembrane region" description="Helical" evidence="1">
    <location>
        <begin position="23"/>
        <end position="45"/>
    </location>
</feature>
<proteinExistence type="predicted"/>
<dbReference type="AlphaFoldDB" id="A0A4R8IU05"/>
<dbReference type="Proteomes" id="UP000294914">
    <property type="component" value="Unassembled WGS sequence"/>
</dbReference>
<evidence type="ECO:0000313" key="3">
    <source>
        <dbReference type="EMBL" id="TDY01157.1"/>
    </source>
</evidence>
<dbReference type="GO" id="GO:0004222">
    <property type="term" value="F:metalloendopeptidase activity"/>
    <property type="evidence" value="ECO:0007669"/>
    <property type="project" value="TreeGrafter"/>
</dbReference>
<keyword evidence="1" id="KW-0812">Transmembrane</keyword>
<gene>
    <name evidence="3" type="ORF">EDC23_1904</name>
</gene>
<evidence type="ECO:0000259" key="2">
    <source>
        <dbReference type="Pfam" id="PF01551"/>
    </source>
</evidence>
<dbReference type="PANTHER" id="PTHR21666:SF291">
    <property type="entry name" value="STAGE II SPORULATION PROTEIN Q"/>
    <property type="match status" value="1"/>
</dbReference>
<evidence type="ECO:0000256" key="1">
    <source>
        <dbReference type="SAM" id="Phobius"/>
    </source>
</evidence>
<dbReference type="FunFam" id="2.70.70.10:FF:000006">
    <property type="entry name" value="M23 family peptidase"/>
    <property type="match status" value="1"/>
</dbReference>
<dbReference type="Gene3D" id="2.70.70.10">
    <property type="entry name" value="Glucose Permease (Domain IIA)"/>
    <property type="match status" value="1"/>
</dbReference>
<dbReference type="InterPro" id="IPR050570">
    <property type="entry name" value="Cell_wall_metabolism_enzyme"/>
</dbReference>
<comment type="caution">
    <text evidence="3">The sequence shown here is derived from an EMBL/GenBank/DDBJ whole genome shotgun (WGS) entry which is preliminary data.</text>
</comment>
<sequence>MNIVVLRRKKGCSGLWTLSKHRLISLVLGAAIVMPAAFGGAGYYLGVAHMQANPDELSLALQSELDAQRLRIEEETRNAQESMDALALRLGNLQSHVVRLDALGQRLTQMANLDGGEFNFDQAPAQGGPLESGEQLSGDSIDVPDFIASLQELASKIEDRDQQLGVLEEMLMTRSLQEEVMPAGRPITQGWLSSYYGMRTDPFNGRRTHHSGIDFAGKEGSDVVAVAAGVVTYSGRRSGYGRLVEVNHGKGYVTRYGHNKENLVEVGDTIKRGQAIAKMGSTGRSTGPHVHLEVLVNGRTVDPKKYIMASN</sequence>
<name>A0A4R8IU05_9GAMM</name>
<dbReference type="EMBL" id="SOQX01000004">
    <property type="protein sequence ID" value="TDY01157.1"/>
    <property type="molecule type" value="Genomic_DNA"/>
</dbReference>
<dbReference type="PANTHER" id="PTHR21666">
    <property type="entry name" value="PEPTIDASE-RELATED"/>
    <property type="match status" value="1"/>
</dbReference>
<dbReference type="OrthoDB" id="9805070at2"/>
<accession>A0A4R8IU05</accession>
<dbReference type="InterPro" id="IPR011055">
    <property type="entry name" value="Dup_hybrid_motif"/>
</dbReference>
<dbReference type="SUPFAM" id="SSF51261">
    <property type="entry name" value="Duplicated hybrid motif"/>
    <property type="match status" value="1"/>
</dbReference>
<dbReference type="InterPro" id="IPR016047">
    <property type="entry name" value="M23ase_b-sheet_dom"/>
</dbReference>